<comment type="caution">
    <text evidence="1">The sequence shown here is derived from an EMBL/GenBank/DDBJ whole genome shotgun (WGS) entry which is preliminary data.</text>
</comment>
<dbReference type="EMBL" id="CBFW010000167">
    <property type="protein sequence ID" value="CDC73584.1"/>
    <property type="molecule type" value="Genomic_DNA"/>
</dbReference>
<dbReference type="Proteomes" id="UP000017938">
    <property type="component" value="Unassembled WGS sequence"/>
</dbReference>
<dbReference type="AlphaFoldDB" id="R6TUV8"/>
<evidence type="ECO:0000313" key="1">
    <source>
        <dbReference type="EMBL" id="CDC73584.1"/>
    </source>
</evidence>
<reference evidence="1" key="1">
    <citation type="submission" date="2012-11" db="EMBL/GenBank/DDBJ databases">
        <title>Dependencies among metagenomic species, viruses, plasmids and units of genetic variation.</title>
        <authorList>
            <person name="Nielsen H.B."/>
            <person name="Almeida M."/>
            <person name="Juncker A.S."/>
            <person name="Rasmussen S."/>
            <person name="Li J."/>
            <person name="Sunagawa S."/>
            <person name="Plichta D."/>
            <person name="Gautier L."/>
            <person name="Le Chatelier E."/>
            <person name="Peletier E."/>
            <person name="Bonde I."/>
            <person name="Nielsen T."/>
            <person name="Manichanh C."/>
            <person name="Arumugam M."/>
            <person name="Batto J."/>
            <person name="Santos M.B.Q.D."/>
            <person name="Blom N."/>
            <person name="Borruel N."/>
            <person name="Burgdorf K.S."/>
            <person name="Boumezbeur F."/>
            <person name="Casellas F."/>
            <person name="Dore J."/>
            <person name="Guarner F."/>
            <person name="Hansen T."/>
            <person name="Hildebrand F."/>
            <person name="Kaas R.S."/>
            <person name="Kennedy S."/>
            <person name="Kristiansen K."/>
            <person name="Kultima J.R."/>
            <person name="Leonard P."/>
            <person name="Levenez F."/>
            <person name="Lund O."/>
            <person name="Moumen B."/>
            <person name="Le Paslier D."/>
            <person name="Pons N."/>
            <person name="Pedersen O."/>
            <person name="Prifti E."/>
            <person name="Qin J."/>
            <person name="Raes J."/>
            <person name="Tap J."/>
            <person name="Tims S."/>
            <person name="Ussery D.W."/>
            <person name="Yamada T."/>
            <person name="MetaHit consortium"/>
            <person name="Renault P."/>
            <person name="Sicheritz-Ponten T."/>
            <person name="Bork P."/>
            <person name="Wang J."/>
            <person name="Brunak S."/>
            <person name="Ehrlich S.D."/>
        </authorList>
    </citation>
    <scope>NUCLEOTIDE SEQUENCE [LARGE SCALE GENOMIC DNA]</scope>
</reference>
<accession>R6TUV8</accession>
<dbReference type="InterPro" id="IPR023214">
    <property type="entry name" value="HAD_sf"/>
</dbReference>
<dbReference type="SUPFAM" id="SSF56784">
    <property type="entry name" value="HAD-like"/>
    <property type="match status" value="1"/>
</dbReference>
<evidence type="ECO:0000313" key="2">
    <source>
        <dbReference type="Proteomes" id="UP000017938"/>
    </source>
</evidence>
<dbReference type="Gene3D" id="3.40.50.1000">
    <property type="entry name" value="HAD superfamily/HAD-like"/>
    <property type="match status" value="1"/>
</dbReference>
<organism evidence="1 2">
    <name type="scientific">Candidatus Colimorpha enterica</name>
    <dbReference type="NCBI Taxonomy" id="3083063"/>
    <lineage>
        <taxon>Bacteria</taxon>
        <taxon>Pseudomonadati</taxon>
        <taxon>Bacteroidota</taxon>
        <taxon>Bacteroidia</taxon>
        <taxon>Bacteroidales</taxon>
        <taxon>Candidatus Colimorpha</taxon>
    </lineage>
</organism>
<name>R6TUV8_9BACT</name>
<protein>
    <submittedName>
        <fullName evidence="1">Uncharacterized protein</fullName>
    </submittedName>
</protein>
<dbReference type="InterPro" id="IPR036412">
    <property type="entry name" value="HAD-like_sf"/>
</dbReference>
<proteinExistence type="predicted"/>
<dbReference type="Pfam" id="PF13242">
    <property type="entry name" value="Hydrolase_like"/>
    <property type="match status" value="1"/>
</dbReference>
<sequence>MVGDTLTDIGFARNAGMRMIYVGKSSEAGKLADARISDVSHIFEIIGERR</sequence>
<gene>
    <name evidence="1" type="ORF">BN580_01282</name>
</gene>